<name>A0A8S5LHE0_9CAUD</name>
<accession>A0A8S5LHE0</accession>
<evidence type="ECO:0000313" key="1">
    <source>
        <dbReference type="EMBL" id="DAD69362.1"/>
    </source>
</evidence>
<proteinExistence type="predicted"/>
<dbReference type="EMBL" id="BK014719">
    <property type="protein sequence ID" value="DAD69362.1"/>
    <property type="molecule type" value="Genomic_DNA"/>
</dbReference>
<reference evidence="1" key="1">
    <citation type="journal article" date="2021" name="Proc. Natl. Acad. Sci. U.S.A.">
        <title>A Catalog of Tens of Thousands of Viruses from Human Metagenomes Reveals Hidden Associations with Chronic Diseases.</title>
        <authorList>
            <person name="Tisza M.J."/>
            <person name="Buck C.B."/>
        </authorList>
    </citation>
    <scope>NUCLEOTIDE SEQUENCE</scope>
    <source>
        <strain evidence="1">CtxS04</strain>
    </source>
</reference>
<organism evidence="1">
    <name type="scientific">Siphoviridae sp. ctxS04</name>
    <dbReference type="NCBI Taxonomy" id="2823610"/>
    <lineage>
        <taxon>Viruses</taxon>
        <taxon>Duplodnaviria</taxon>
        <taxon>Heunggongvirae</taxon>
        <taxon>Uroviricota</taxon>
        <taxon>Caudoviricetes</taxon>
    </lineage>
</organism>
<sequence>MKIEDLIAALRRLKVQTGSLACLGCEQEHNCGVHGCRILQEAIKELETLSGPECGRIDVERLTELCYKKSDGYYARCSEHCNDICDCNCEKWGEIVDRLGAYEDTSLEPEEIGLLAKQRDLYVDACGEPPLKRIRNLAQADREGRCVVLPCKVGDTVYRVVTPTPGPPLLSEMKITTMKQAASLVNLVGKHKLVSYYLTREEAEAALREEEK</sequence>
<protein>
    <submittedName>
        <fullName evidence="1">Uncharacterized protein</fullName>
    </submittedName>
</protein>